<feature type="chain" id="PRO_5011643927" evidence="3">
    <location>
        <begin position="27"/>
        <end position="349"/>
    </location>
</feature>
<comment type="similarity">
    <text evidence="1">Belongs to the 'GDXG' lipolytic enzyme family.</text>
</comment>
<dbReference type="RefSeq" id="WP_170844472.1">
    <property type="nucleotide sequence ID" value="NZ_FNEK01000010.1"/>
</dbReference>
<dbReference type="InterPro" id="IPR029058">
    <property type="entry name" value="AB_hydrolase_fold"/>
</dbReference>
<feature type="domain" description="Alpha/beta hydrolase fold-3" evidence="4">
    <location>
        <begin position="120"/>
        <end position="322"/>
    </location>
</feature>
<dbReference type="InterPro" id="IPR013094">
    <property type="entry name" value="AB_hydrolase_3"/>
</dbReference>
<dbReference type="GO" id="GO:0004806">
    <property type="term" value="F:triacylglycerol lipase activity"/>
    <property type="evidence" value="ECO:0007669"/>
    <property type="project" value="TreeGrafter"/>
</dbReference>
<dbReference type="Gene3D" id="3.40.50.1820">
    <property type="entry name" value="alpha/beta hydrolase"/>
    <property type="match status" value="1"/>
</dbReference>
<feature type="signal peptide" evidence="3">
    <location>
        <begin position="1"/>
        <end position="26"/>
    </location>
</feature>
<accession>A0A1G8QCM3</accession>
<keyword evidence="2" id="KW-0378">Hydrolase</keyword>
<reference evidence="5 6" key="1">
    <citation type="submission" date="2016-10" db="EMBL/GenBank/DDBJ databases">
        <authorList>
            <person name="de Groot N.N."/>
        </authorList>
    </citation>
    <scope>NUCLEOTIDE SEQUENCE [LARGE SCALE GENOMIC DNA]</scope>
    <source>
        <strain evidence="5 6">DSM 25294</strain>
    </source>
</reference>
<keyword evidence="3" id="KW-0732">Signal</keyword>
<dbReference type="InterPro" id="IPR050300">
    <property type="entry name" value="GDXG_lipolytic_enzyme"/>
</dbReference>
<dbReference type="SUPFAM" id="SSF53474">
    <property type="entry name" value="alpha/beta-Hydrolases"/>
    <property type="match status" value="1"/>
</dbReference>
<dbReference type="EMBL" id="FNEK01000010">
    <property type="protein sequence ID" value="SDJ02313.1"/>
    <property type="molecule type" value="Genomic_DNA"/>
</dbReference>
<evidence type="ECO:0000256" key="1">
    <source>
        <dbReference type="ARBA" id="ARBA00010515"/>
    </source>
</evidence>
<name>A0A1G8QCM3_9RHOB</name>
<proteinExistence type="inferred from homology"/>
<dbReference type="Pfam" id="PF07859">
    <property type="entry name" value="Abhydrolase_3"/>
    <property type="match status" value="1"/>
</dbReference>
<dbReference type="PANTHER" id="PTHR48081">
    <property type="entry name" value="AB HYDROLASE SUPERFAMILY PROTEIN C4A8.06C"/>
    <property type="match status" value="1"/>
</dbReference>
<dbReference type="Proteomes" id="UP000199382">
    <property type="component" value="Unassembled WGS sequence"/>
</dbReference>
<dbReference type="PANTHER" id="PTHR48081:SF30">
    <property type="entry name" value="ACETYL-HYDROLASE LIPR-RELATED"/>
    <property type="match status" value="1"/>
</dbReference>
<dbReference type="AlphaFoldDB" id="A0A1G8QCM3"/>
<evidence type="ECO:0000313" key="5">
    <source>
        <dbReference type="EMBL" id="SDJ02313.1"/>
    </source>
</evidence>
<evidence type="ECO:0000259" key="4">
    <source>
        <dbReference type="Pfam" id="PF07859"/>
    </source>
</evidence>
<gene>
    <name evidence="5" type="ORF">SAMN04488026_1010100</name>
</gene>
<evidence type="ECO:0000256" key="2">
    <source>
        <dbReference type="ARBA" id="ARBA00022801"/>
    </source>
</evidence>
<organism evidence="5 6">
    <name type="scientific">Aliiruegeria lutimaris</name>
    <dbReference type="NCBI Taxonomy" id="571298"/>
    <lineage>
        <taxon>Bacteria</taxon>
        <taxon>Pseudomonadati</taxon>
        <taxon>Pseudomonadota</taxon>
        <taxon>Alphaproteobacteria</taxon>
        <taxon>Rhodobacterales</taxon>
        <taxon>Roseobacteraceae</taxon>
        <taxon>Aliiruegeria</taxon>
    </lineage>
</organism>
<sequence>MKQLKRLLLLTVSVAAVVQVATVSLAQDAEPLWAHAPDTISSEWSAVLSALGQGRDAAVPSPDDVQAWQALQEADSTAKIKAAAPFVEAFNGTLRDITLGGVPTVEVTPNKLLRNDKIAVYLHGGAYVFNSARGAVTSAILLADETGLTVLAVDYTLAPHAKWQETTDQVLSVFAALDEQDFAASDIVLYGDSAGGGLSAGSVLKMRDNGMEMPAALILWSPWTDISETGDSYVTLRDAEPFFTYQDVLGPSALAYADETDHRHPYVSPVYGDFAKGFSPTLIQGGTKEIFLSNFVRLYQALDQAGQTVKLDLYEGMPHVFMAALPKSPESRVAIRKAGDWVSEFLLDD</sequence>
<keyword evidence="6" id="KW-1185">Reference proteome</keyword>
<protein>
    <submittedName>
        <fullName evidence="5">Acetyl esterase/lipase</fullName>
    </submittedName>
</protein>
<dbReference type="STRING" id="571298.SAMN04488026_1010100"/>
<evidence type="ECO:0000256" key="3">
    <source>
        <dbReference type="SAM" id="SignalP"/>
    </source>
</evidence>
<evidence type="ECO:0000313" key="6">
    <source>
        <dbReference type="Proteomes" id="UP000199382"/>
    </source>
</evidence>